<dbReference type="AlphaFoldDB" id="A0AAW2NQH7"/>
<dbReference type="EMBL" id="JACGWJ010000019">
    <property type="protein sequence ID" value="KAL0345128.1"/>
    <property type="molecule type" value="Genomic_DNA"/>
</dbReference>
<dbReference type="PANTHER" id="PTHR37610:SF40">
    <property type="entry name" value="OS01G0909600 PROTEIN"/>
    <property type="match status" value="1"/>
</dbReference>
<name>A0AAW2NQH7_SESRA</name>
<dbReference type="Pfam" id="PF14244">
    <property type="entry name" value="Retrotran_gag_3"/>
    <property type="match status" value="1"/>
</dbReference>
<protein>
    <submittedName>
        <fullName evidence="5">Retrovirus-related Pol polyprotein from transposon RE1</fullName>
    </submittedName>
</protein>
<feature type="domain" description="Retrotransposon gag" evidence="2">
    <location>
        <begin position="93"/>
        <end position="167"/>
    </location>
</feature>
<dbReference type="InterPro" id="IPR029472">
    <property type="entry name" value="Copia-like_N"/>
</dbReference>
<reference evidence="5" key="2">
    <citation type="journal article" date="2024" name="Plant">
        <title>Genomic evolution and insights into agronomic trait innovations of Sesamum species.</title>
        <authorList>
            <person name="Miao H."/>
            <person name="Wang L."/>
            <person name="Qu L."/>
            <person name="Liu H."/>
            <person name="Sun Y."/>
            <person name="Le M."/>
            <person name="Wang Q."/>
            <person name="Wei S."/>
            <person name="Zheng Y."/>
            <person name="Lin W."/>
            <person name="Duan Y."/>
            <person name="Cao H."/>
            <person name="Xiong S."/>
            <person name="Wang X."/>
            <person name="Wei L."/>
            <person name="Li C."/>
            <person name="Ma Q."/>
            <person name="Ju M."/>
            <person name="Zhao R."/>
            <person name="Li G."/>
            <person name="Mu C."/>
            <person name="Tian Q."/>
            <person name="Mei H."/>
            <person name="Zhang T."/>
            <person name="Gao T."/>
            <person name="Zhang H."/>
        </authorList>
    </citation>
    <scope>NUCLEOTIDE SEQUENCE</scope>
    <source>
        <strain evidence="5">G02</strain>
    </source>
</reference>
<dbReference type="InterPro" id="IPR005162">
    <property type="entry name" value="Retrotrans_gag_dom"/>
</dbReference>
<feature type="domain" description="Reverse transcriptase Ty1/copia-type" evidence="3">
    <location>
        <begin position="434"/>
        <end position="616"/>
    </location>
</feature>
<dbReference type="Pfam" id="PF07727">
    <property type="entry name" value="RVT_2"/>
    <property type="match status" value="1"/>
</dbReference>
<dbReference type="InterPro" id="IPR013103">
    <property type="entry name" value="RVT_2"/>
</dbReference>
<dbReference type="CDD" id="cd09272">
    <property type="entry name" value="RNase_HI_RT_Ty1"/>
    <property type="match status" value="1"/>
</dbReference>
<evidence type="ECO:0000313" key="5">
    <source>
        <dbReference type="EMBL" id="KAL0345128.1"/>
    </source>
</evidence>
<evidence type="ECO:0000259" key="3">
    <source>
        <dbReference type="Pfam" id="PF07727"/>
    </source>
</evidence>
<accession>A0AAW2NQH7</accession>
<sequence length="709" mass="80360">MAGKNVEGGGISTEEQKQSVWPERLKLYGGDHPGMSLVSVPLDGSNYLSWSQSVRLALGAKQKVGFIDGTCAKPAENKEELEQWQRVDCMILSWLLNSISKDIAEAFLYTTSAHELWKELETRFGDSNGPMLYDVQKRITSLTQGDMSISTYFTKLKKLWDELAHLNPLPKCTCGSSKAMADMNSSNQVIQFLMGLEESYDNVRSQMLLMDPLPTIGKAYSMLLRIEKQKEIHVGSSQDGAMTARLSNAGKLGMNVAGQKRRGQLDKKAQYCDHCRRNGHTRESCFQLTGFPEWYRVLMDQRRNAGGPGNRAYHADTEGGSQGSAPVIEPDISDLIRMEIRRAMQEHNHNQEHDTNLVDFEDFAVFVKLPDGTRKEVTHKGDIQLTKDIDLKEVLYIPSFRHNLLSEPKSFTEAQQKDEWKKAMQSEVEALEKNRTWEIVEAPTDKQTIGCRWIYKLKLKPDGKIDRYKARLVAKGYNQVEGEDYTDCFAPVAKAVTVRIFLAVAVSRGWPIHHLDVNNAFLHGSLKEDIYMDPPQGYEVEPGHVCKLRKSLYGLKQASREWNQKFTEKMEIFGFVQSKNDYCLFTKEVMGGHIELLVYVDDILVTAPTETCIQELTAFCDADWAGCLDTRRSLTVSFPKPIPLFCDNKAAVHITANPVFHERTKHLEIDCHIVRDKFKEGFVHPTHIGAKEQVADIFTKQLPGQHFSP</sequence>
<dbReference type="InterPro" id="IPR043502">
    <property type="entry name" value="DNA/RNA_pol_sf"/>
</dbReference>
<comment type="caution">
    <text evidence="5">The sequence shown here is derived from an EMBL/GenBank/DDBJ whole genome shotgun (WGS) entry which is preliminary data.</text>
</comment>
<organism evidence="5">
    <name type="scientific">Sesamum radiatum</name>
    <name type="common">Black benniseed</name>
    <dbReference type="NCBI Taxonomy" id="300843"/>
    <lineage>
        <taxon>Eukaryota</taxon>
        <taxon>Viridiplantae</taxon>
        <taxon>Streptophyta</taxon>
        <taxon>Embryophyta</taxon>
        <taxon>Tracheophyta</taxon>
        <taxon>Spermatophyta</taxon>
        <taxon>Magnoliopsida</taxon>
        <taxon>eudicotyledons</taxon>
        <taxon>Gunneridae</taxon>
        <taxon>Pentapetalae</taxon>
        <taxon>asterids</taxon>
        <taxon>lamiids</taxon>
        <taxon>Lamiales</taxon>
        <taxon>Pedaliaceae</taxon>
        <taxon>Sesamum</taxon>
    </lineage>
</organism>
<dbReference type="PANTHER" id="PTHR37610">
    <property type="entry name" value="CCHC-TYPE DOMAIN-CONTAINING PROTEIN"/>
    <property type="match status" value="1"/>
</dbReference>
<evidence type="ECO:0000259" key="4">
    <source>
        <dbReference type="Pfam" id="PF14244"/>
    </source>
</evidence>
<reference evidence="5" key="1">
    <citation type="submission" date="2020-06" db="EMBL/GenBank/DDBJ databases">
        <authorList>
            <person name="Li T."/>
            <person name="Hu X."/>
            <person name="Zhang T."/>
            <person name="Song X."/>
            <person name="Zhang H."/>
            <person name="Dai N."/>
            <person name="Sheng W."/>
            <person name="Hou X."/>
            <person name="Wei L."/>
        </authorList>
    </citation>
    <scope>NUCLEOTIDE SEQUENCE</scope>
    <source>
        <strain evidence="5">G02</strain>
        <tissue evidence="5">Leaf</tissue>
    </source>
</reference>
<evidence type="ECO:0000256" key="1">
    <source>
        <dbReference type="SAM" id="MobiDB-lite"/>
    </source>
</evidence>
<proteinExistence type="predicted"/>
<gene>
    <name evidence="5" type="ORF">Sradi_4344100</name>
</gene>
<dbReference type="Pfam" id="PF03732">
    <property type="entry name" value="Retrotrans_gag"/>
    <property type="match status" value="1"/>
</dbReference>
<feature type="domain" description="Retrotransposon Copia-like N-terminal" evidence="4">
    <location>
        <begin position="31"/>
        <end position="75"/>
    </location>
</feature>
<feature type="region of interest" description="Disordered" evidence="1">
    <location>
        <begin position="306"/>
        <end position="328"/>
    </location>
</feature>
<evidence type="ECO:0000259" key="2">
    <source>
        <dbReference type="Pfam" id="PF03732"/>
    </source>
</evidence>
<dbReference type="SUPFAM" id="SSF56672">
    <property type="entry name" value="DNA/RNA polymerases"/>
    <property type="match status" value="1"/>
</dbReference>